<evidence type="ECO:0000256" key="7">
    <source>
        <dbReference type="ARBA" id="ARBA00023242"/>
    </source>
</evidence>
<evidence type="ECO:0000256" key="6">
    <source>
        <dbReference type="ARBA" id="ARBA00023163"/>
    </source>
</evidence>
<feature type="compositionally biased region" description="Polar residues" evidence="9">
    <location>
        <begin position="1"/>
        <end position="10"/>
    </location>
</feature>
<evidence type="ECO:0000256" key="5">
    <source>
        <dbReference type="ARBA" id="ARBA00023015"/>
    </source>
</evidence>
<dbReference type="InterPro" id="IPR013087">
    <property type="entry name" value="Znf_C2H2_type"/>
</dbReference>
<dbReference type="InterPro" id="IPR051061">
    <property type="entry name" value="Zinc_finger_trans_reg"/>
</dbReference>
<feature type="domain" description="C2H2-type" evidence="10">
    <location>
        <begin position="98"/>
        <end position="125"/>
    </location>
</feature>
<keyword evidence="3 8" id="KW-0863">Zinc-finger</keyword>
<keyword evidence="7" id="KW-0539">Nucleus</keyword>
<keyword evidence="12" id="KW-1185">Reference proteome</keyword>
<keyword evidence="6" id="KW-0804">Transcription</keyword>
<dbReference type="Pfam" id="PF00096">
    <property type="entry name" value="zf-C2H2"/>
    <property type="match status" value="4"/>
</dbReference>
<name>A0ABR1K0E0_9AGAR</name>
<evidence type="ECO:0000256" key="3">
    <source>
        <dbReference type="ARBA" id="ARBA00022771"/>
    </source>
</evidence>
<dbReference type="EMBL" id="JBANRG010000003">
    <property type="protein sequence ID" value="KAK7468621.1"/>
    <property type="molecule type" value="Genomic_DNA"/>
</dbReference>
<evidence type="ECO:0000256" key="4">
    <source>
        <dbReference type="ARBA" id="ARBA00022833"/>
    </source>
</evidence>
<comment type="subcellular location">
    <subcellularLocation>
        <location evidence="1">Nucleus</location>
    </subcellularLocation>
</comment>
<keyword evidence="2" id="KW-0479">Metal-binding</keyword>
<feature type="region of interest" description="Disordered" evidence="9">
    <location>
        <begin position="288"/>
        <end position="311"/>
    </location>
</feature>
<feature type="compositionally biased region" description="Acidic residues" evidence="9">
    <location>
        <begin position="382"/>
        <end position="396"/>
    </location>
</feature>
<keyword evidence="5" id="KW-0805">Transcription regulation</keyword>
<feature type="region of interest" description="Disordered" evidence="9">
    <location>
        <begin position="371"/>
        <end position="404"/>
    </location>
</feature>
<dbReference type="SUPFAM" id="SSF57667">
    <property type="entry name" value="beta-beta-alpha zinc fingers"/>
    <property type="match status" value="4"/>
</dbReference>
<feature type="region of interest" description="Disordered" evidence="9">
    <location>
        <begin position="1"/>
        <end position="51"/>
    </location>
</feature>
<comment type="caution">
    <text evidence="11">The sequence shown here is derived from an EMBL/GenBank/DDBJ whole genome shotgun (WGS) entry which is preliminary data.</text>
</comment>
<dbReference type="PROSITE" id="PS00028">
    <property type="entry name" value="ZINC_FINGER_C2H2_1"/>
    <property type="match status" value="6"/>
</dbReference>
<feature type="domain" description="C2H2-type" evidence="10">
    <location>
        <begin position="158"/>
        <end position="188"/>
    </location>
</feature>
<evidence type="ECO:0000256" key="1">
    <source>
        <dbReference type="ARBA" id="ARBA00004123"/>
    </source>
</evidence>
<dbReference type="PROSITE" id="PS50157">
    <property type="entry name" value="ZINC_FINGER_C2H2_2"/>
    <property type="match status" value="7"/>
</dbReference>
<evidence type="ECO:0000313" key="12">
    <source>
        <dbReference type="Proteomes" id="UP001498398"/>
    </source>
</evidence>
<reference evidence="11 12" key="1">
    <citation type="submission" date="2024-01" db="EMBL/GenBank/DDBJ databases">
        <title>A draft genome for the cacao thread blight pathogen Marasmiellus scandens.</title>
        <authorList>
            <person name="Baruah I.K."/>
            <person name="Leung J."/>
            <person name="Bukari Y."/>
            <person name="Amoako-Attah I."/>
            <person name="Meinhardt L.W."/>
            <person name="Bailey B.A."/>
            <person name="Cohen S.P."/>
        </authorList>
    </citation>
    <scope>NUCLEOTIDE SEQUENCE [LARGE SCALE GENOMIC DNA]</scope>
    <source>
        <strain evidence="11 12">GH-19</strain>
    </source>
</reference>
<protein>
    <recommendedName>
        <fullName evidence="10">C2H2-type domain-containing protein</fullName>
    </recommendedName>
</protein>
<dbReference type="Proteomes" id="UP001498398">
    <property type="component" value="Unassembled WGS sequence"/>
</dbReference>
<dbReference type="Gene3D" id="3.30.160.60">
    <property type="entry name" value="Classic Zinc Finger"/>
    <property type="match status" value="6"/>
</dbReference>
<feature type="domain" description="C2H2-type" evidence="10">
    <location>
        <begin position="316"/>
        <end position="346"/>
    </location>
</feature>
<accession>A0ABR1K0E0</accession>
<feature type="domain" description="C2H2-type" evidence="10">
    <location>
        <begin position="128"/>
        <end position="157"/>
    </location>
</feature>
<keyword evidence="4" id="KW-0862">Zinc</keyword>
<feature type="domain" description="C2H2-type" evidence="10">
    <location>
        <begin position="68"/>
        <end position="97"/>
    </location>
</feature>
<dbReference type="PANTHER" id="PTHR46179:SF13">
    <property type="entry name" value="C2H2-TYPE DOMAIN-CONTAINING PROTEIN"/>
    <property type="match status" value="1"/>
</dbReference>
<evidence type="ECO:0000256" key="2">
    <source>
        <dbReference type="ARBA" id="ARBA00022723"/>
    </source>
</evidence>
<dbReference type="SMART" id="SM00355">
    <property type="entry name" value="ZnF_C2H2"/>
    <property type="match status" value="10"/>
</dbReference>
<feature type="compositionally biased region" description="Polar residues" evidence="9">
    <location>
        <begin position="25"/>
        <end position="38"/>
    </location>
</feature>
<gene>
    <name evidence="11" type="ORF">VKT23_003125</name>
</gene>
<evidence type="ECO:0000259" key="10">
    <source>
        <dbReference type="PROSITE" id="PS50157"/>
    </source>
</evidence>
<dbReference type="InterPro" id="IPR036236">
    <property type="entry name" value="Znf_C2H2_sf"/>
</dbReference>
<sequence length="506" mass="56363">MSLTATTSTVLGKRKSRKQDYVLQLASSPEPQDLTAPSDSDFEPAPTKAAPRPLLINGTLVSDTKQRYKCTFEGCDKAYAKPSRLEEHERSHTGERPFVCSTCNKSYFRESHLQAHQRSHLPDSDKPLVCSEPECSKRFWTQQHLRAHLDWHKGAKPFKCTEPDCTEVFAKHHQLRTHICTVHAPPGTKPYRCEHEGCDRSFSTNQHLRTHMKVHNEKRYTCVQASCAPAPGTEPTYYSTWTALQHHLRTAHPPTCPHPSCNGRTFTAQKGLRAHLKLHQERELEAQLEAAAAGSDSEDDSPPKKRRRGGEIGRDWKCEVLGCGKDFKSSKALQTHNKVTHLGRRDFVCPHETCKRAFGYKHLLQRHLAKVHKSGSGSEVSSENDGEDDESGSDDNDGAKGESHFDLSIDAITGNAYASRAKDRLKNLKAIQCPYPDFDTISSKTVPNTGESSSRPGGSKVSACQFVFSRAYDLRRHLLAEHHIDASKESVDAWVAKAKAAAGAGR</sequence>
<evidence type="ECO:0000256" key="9">
    <source>
        <dbReference type="SAM" id="MobiDB-lite"/>
    </source>
</evidence>
<evidence type="ECO:0000256" key="8">
    <source>
        <dbReference type="PROSITE-ProRule" id="PRU00042"/>
    </source>
</evidence>
<dbReference type="PANTHER" id="PTHR46179">
    <property type="entry name" value="ZINC FINGER PROTEIN"/>
    <property type="match status" value="1"/>
</dbReference>
<feature type="domain" description="C2H2-type" evidence="10">
    <location>
        <begin position="347"/>
        <end position="377"/>
    </location>
</feature>
<evidence type="ECO:0000313" key="11">
    <source>
        <dbReference type="EMBL" id="KAK7468621.1"/>
    </source>
</evidence>
<organism evidence="11 12">
    <name type="scientific">Marasmiellus scandens</name>
    <dbReference type="NCBI Taxonomy" id="2682957"/>
    <lineage>
        <taxon>Eukaryota</taxon>
        <taxon>Fungi</taxon>
        <taxon>Dikarya</taxon>
        <taxon>Basidiomycota</taxon>
        <taxon>Agaricomycotina</taxon>
        <taxon>Agaricomycetes</taxon>
        <taxon>Agaricomycetidae</taxon>
        <taxon>Agaricales</taxon>
        <taxon>Marasmiineae</taxon>
        <taxon>Omphalotaceae</taxon>
        <taxon>Marasmiellus</taxon>
    </lineage>
</organism>
<proteinExistence type="predicted"/>
<feature type="domain" description="C2H2-type" evidence="10">
    <location>
        <begin position="191"/>
        <end position="220"/>
    </location>
</feature>